<evidence type="ECO:0000313" key="3">
    <source>
        <dbReference type="Proteomes" id="UP001187471"/>
    </source>
</evidence>
<dbReference type="InterPro" id="IPR001245">
    <property type="entry name" value="Ser-Thr/Tyr_kinase_cat_dom"/>
</dbReference>
<dbReference type="InterPro" id="IPR011009">
    <property type="entry name" value="Kinase-like_dom_sf"/>
</dbReference>
<dbReference type="EMBL" id="JAVXUO010002510">
    <property type="protein sequence ID" value="KAK2972604.1"/>
    <property type="molecule type" value="Genomic_DNA"/>
</dbReference>
<dbReference type="Proteomes" id="UP001187471">
    <property type="component" value="Unassembled WGS sequence"/>
</dbReference>
<dbReference type="Pfam" id="PF07714">
    <property type="entry name" value="PK_Tyr_Ser-Thr"/>
    <property type="match status" value="1"/>
</dbReference>
<dbReference type="GO" id="GO:0005524">
    <property type="term" value="F:ATP binding"/>
    <property type="evidence" value="ECO:0007669"/>
    <property type="project" value="InterPro"/>
</dbReference>
<dbReference type="Gene3D" id="3.30.200.20">
    <property type="entry name" value="Phosphorylase Kinase, domain 1"/>
    <property type="match status" value="1"/>
</dbReference>
<dbReference type="PANTHER" id="PTHR45631:SF68">
    <property type="entry name" value="REPEAT FAMILY PROTEIN, PUTATIVE, EXPRESSED-RELATED"/>
    <property type="match status" value="1"/>
</dbReference>
<feature type="domain" description="Serine-threonine/tyrosine-protein kinase catalytic" evidence="1">
    <location>
        <begin position="18"/>
        <end position="85"/>
    </location>
</feature>
<dbReference type="AlphaFoldDB" id="A0AA88QKW5"/>
<comment type="caution">
    <text evidence="2">The sequence shown here is derived from an EMBL/GenBank/DDBJ whole genome shotgun (WGS) entry which is preliminary data.</text>
</comment>
<dbReference type="SUPFAM" id="SSF56112">
    <property type="entry name" value="Protein kinase-like (PK-like)"/>
    <property type="match status" value="1"/>
</dbReference>
<reference evidence="2" key="1">
    <citation type="submission" date="2022-12" db="EMBL/GenBank/DDBJ databases">
        <title>Draft genome assemblies for two species of Escallonia (Escalloniales).</title>
        <authorList>
            <person name="Chanderbali A."/>
            <person name="Dervinis C."/>
            <person name="Anghel I."/>
            <person name="Soltis D."/>
            <person name="Soltis P."/>
            <person name="Zapata F."/>
        </authorList>
    </citation>
    <scope>NUCLEOTIDE SEQUENCE</scope>
    <source>
        <strain evidence="2">UCBG92.1500</strain>
        <tissue evidence="2">Leaf</tissue>
    </source>
</reference>
<organism evidence="2 3">
    <name type="scientific">Escallonia rubra</name>
    <dbReference type="NCBI Taxonomy" id="112253"/>
    <lineage>
        <taxon>Eukaryota</taxon>
        <taxon>Viridiplantae</taxon>
        <taxon>Streptophyta</taxon>
        <taxon>Embryophyta</taxon>
        <taxon>Tracheophyta</taxon>
        <taxon>Spermatophyta</taxon>
        <taxon>Magnoliopsida</taxon>
        <taxon>eudicotyledons</taxon>
        <taxon>Gunneridae</taxon>
        <taxon>Pentapetalae</taxon>
        <taxon>asterids</taxon>
        <taxon>campanulids</taxon>
        <taxon>Escalloniales</taxon>
        <taxon>Escalloniaceae</taxon>
        <taxon>Escallonia</taxon>
    </lineage>
</organism>
<proteinExistence type="predicted"/>
<protein>
    <recommendedName>
        <fullName evidence="1">Serine-threonine/tyrosine-protein kinase catalytic domain-containing protein</fullName>
    </recommendedName>
</protein>
<dbReference type="GO" id="GO:0004672">
    <property type="term" value="F:protein kinase activity"/>
    <property type="evidence" value="ECO:0007669"/>
    <property type="project" value="InterPro"/>
</dbReference>
<evidence type="ECO:0000259" key="1">
    <source>
        <dbReference type="Pfam" id="PF07714"/>
    </source>
</evidence>
<accession>A0AA88QKW5</accession>
<dbReference type="PANTHER" id="PTHR45631">
    <property type="entry name" value="OS07G0107800 PROTEIN-RELATED"/>
    <property type="match status" value="1"/>
</dbReference>
<keyword evidence="3" id="KW-1185">Reference proteome</keyword>
<sequence length="99" mass="11211">MAPKPYTIHQLKSWSKDFSTKIGSGGFLDVFSGIIKDDDVEVALKVYKENEKKMEKELLSKVTHRIIVKLIGYGEGEQKYVLVLDKLAQTLTHATADER</sequence>
<name>A0AA88QKW5_9ASTE</name>
<evidence type="ECO:0000313" key="2">
    <source>
        <dbReference type="EMBL" id="KAK2972604.1"/>
    </source>
</evidence>
<gene>
    <name evidence="2" type="ORF">RJ640_029223</name>
</gene>